<protein>
    <submittedName>
        <fullName evidence="3">3-oxoacyl-ACP reductase</fullName>
    </submittedName>
</protein>
<evidence type="ECO:0000313" key="4">
    <source>
        <dbReference type="Proteomes" id="UP000331127"/>
    </source>
</evidence>
<dbReference type="EMBL" id="BLAE01000005">
    <property type="protein sequence ID" value="GES07024.1"/>
    <property type="molecule type" value="Genomic_DNA"/>
</dbReference>
<evidence type="ECO:0000256" key="2">
    <source>
        <dbReference type="ARBA" id="ARBA00023002"/>
    </source>
</evidence>
<dbReference type="PRINTS" id="PR00081">
    <property type="entry name" value="GDHRDH"/>
</dbReference>
<dbReference type="InterPro" id="IPR050259">
    <property type="entry name" value="SDR"/>
</dbReference>
<name>A0A5M3WDL0_9ACTN</name>
<reference evidence="3 4" key="1">
    <citation type="submission" date="2019-10" db="EMBL/GenBank/DDBJ databases">
        <title>Whole genome shotgun sequence of Acrocarpospora macrocephala NBRC 16266.</title>
        <authorList>
            <person name="Ichikawa N."/>
            <person name="Kimura A."/>
            <person name="Kitahashi Y."/>
            <person name="Komaki H."/>
            <person name="Oguchi A."/>
        </authorList>
    </citation>
    <scope>NUCLEOTIDE SEQUENCE [LARGE SCALE GENOMIC DNA]</scope>
    <source>
        <strain evidence="3 4">NBRC 16266</strain>
    </source>
</reference>
<comment type="caution">
    <text evidence="3">The sequence shown here is derived from an EMBL/GenBank/DDBJ whole genome shotgun (WGS) entry which is preliminary data.</text>
</comment>
<dbReference type="RefSeq" id="WP_170322278.1">
    <property type="nucleotide sequence ID" value="NZ_BAAAHL010000077.1"/>
</dbReference>
<proteinExistence type="inferred from homology"/>
<dbReference type="AlphaFoldDB" id="A0A5M3WDL0"/>
<organism evidence="3 4">
    <name type="scientific">Acrocarpospora macrocephala</name>
    <dbReference type="NCBI Taxonomy" id="150177"/>
    <lineage>
        <taxon>Bacteria</taxon>
        <taxon>Bacillati</taxon>
        <taxon>Actinomycetota</taxon>
        <taxon>Actinomycetes</taxon>
        <taxon>Streptosporangiales</taxon>
        <taxon>Streptosporangiaceae</taxon>
        <taxon>Acrocarpospora</taxon>
    </lineage>
</organism>
<sequence length="263" mass="27494">MDLDIEGRVAIITGGSKGIGLAAAEELGRAGVRLLLTARGESELEAAVARLRAAGVDAVAHVADAAEPGAADGMYEAAVTAYGQVDMAVCVAGGGHGPLRTFDWRDWVRLYELNVLSAVALAMKCVPAMRERKWGRVVFVGSTAAREADPRWAAYGSSKAALLHAAKSLALAYAKDGVLTNCVHPGLTRTEGIVAGYQAQAERLGSTPEEVERRMLELQPVAAGRVGEAREIADAIAFLCSERASWIAGASLQVDGGTIRVTP</sequence>
<accession>A0A5M3WDL0</accession>
<gene>
    <name evidence="3" type="ORF">Amac_006190</name>
</gene>
<keyword evidence="4" id="KW-1185">Reference proteome</keyword>
<dbReference type="Gene3D" id="3.40.50.720">
    <property type="entry name" value="NAD(P)-binding Rossmann-like Domain"/>
    <property type="match status" value="1"/>
</dbReference>
<comment type="similarity">
    <text evidence="1">Belongs to the short-chain dehydrogenases/reductases (SDR) family.</text>
</comment>
<evidence type="ECO:0000256" key="1">
    <source>
        <dbReference type="ARBA" id="ARBA00006484"/>
    </source>
</evidence>
<dbReference type="GO" id="GO:0016491">
    <property type="term" value="F:oxidoreductase activity"/>
    <property type="evidence" value="ECO:0007669"/>
    <property type="project" value="UniProtKB-KW"/>
</dbReference>
<dbReference type="PANTHER" id="PTHR42879:SF6">
    <property type="entry name" value="NADPH-DEPENDENT REDUCTASE BACG"/>
    <property type="match status" value="1"/>
</dbReference>
<dbReference type="Proteomes" id="UP000331127">
    <property type="component" value="Unassembled WGS sequence"/>
</dbReference>
<evidence type="ECO:0000313" key="3">
    <source>
        <dbReference type="EMBL" id="GES07024.1"/>
    </source>
</evidence>
<dbReference type="FunFam" id="3.40.50.720:FF:000084">
    <property type="entry name" value="Short-chain dehydrogenase reductase"/>
    <property type="match status" value="1"/>
</dbReference>
<dbReference type="PANTHER" id="PTHR42879">
    <property type="entry name" value="3-OXOACYL-(ACYL-CARRIER-PROTEIN) REDUCTASE"/>
    <property type="match status" value="1"/>
</dbReference>
<keyword evidence="2" id="KW-0560">Oxidoreductase</keyword>
<dbReference type="InterPro" id="IPR002347">
    <property type="entry name" value="SDR_fam"/>
</dbReference>
<dbReference type="SUPFAM" id="SSF51735">
    <property type="entry name" value="NAD(P)-binding Rossmann-fold domains"/>
    <property type="match status" value="1"/>
</dbReference>
<dbReference type="Pfam" id="PF00106">
    <property type="entry name" value="adh_short"/>
    <property type="match status" value="1"/>
</dbReference>
<dbReference type="InterPro" id="IPR036291">
    <property type="entry name" value="NAD(P)-bd_dom_sf"/>
</dbReference>